<feature type="compositionally biased region" description="Low complexity" evidence="1">
    <location>
        <begin position="569"/>
        <end position="642"/>
    </location>
</feature>
<feature type="compositionally biased region" description="Low complexity" evidence="1">
    <location>
        <begin position="150"/>
        <end position="166"/>
    </location>
</feature>
<reference evidence="2 3" key="1">
    <citation type="submission" date="2024-01" db="EMBL/GenBank/DDBJ databases">
        <title>A draft genome for the cacao thread blight pathogen Marasmiellus scandens.</title>
        <authorList>
            <person name="Baruah I.K."/>
            <person name="Leung J."/>
            <person name="Bukari Y."/>
            <person name="Amoako-Attah I."/>
            <person name="Meinhardt L.W."/>
            <person name="Bailey B.A."/>
            <person name="Cohen S.P."/>
        </authorList>
    </citation>
    <scope>NUCLEOTIDE SEQUENCE [LARGE SCALE GENOMIC DNA]</scope>
    <source>
        <strain evidence="2 3">GH-19</strain>
    </source>
</reference>
<feature type="region of interest" description="Disordered" evidence="1">
    <location>
        <begin position="535"/>
        <end position="789"/>
    </location>
</feature>
<feature type="compositionally biased region" description="Polar residues" evidence="1">
    <location>
        <begin position="705"/>
        <end position="716"/>
    </location>
</feature>
<evidence type="ECO:0000313" key="2">
    <source>
        <dbReference type="EMBL" id="KAK7463477.1"/>
    </source>
</evidence>
<feature type="compositionally biased region" description="Basic residues" evidence="1">
    <location>
        <begin position="668"/>
        <end position="677"/>
    </location>
</feature>
<evidence type="ECO:0000313" key="3">
    <source>
        <dbReference type="Proteomes" id="UP001498398"/>
    </source>
</evidence>
<protein>
    <recommendedName>
        <fullName evidence="4">F-box domain-containing protein</fullName>
    </recommendedName>
</protein>
<accession>A0ABR1JKY5</accession>
<sequence>MQILRHPALVSHLLPFLSWNDCWSLLHVSRQFCSLFDNDDDFRHAVLDTFVPGYAFCRQQSTTDVDPIVVSLAHLNLFCLSQLTPLHVYPTTALTTTNPRSLERLARLSLAHSRFVLLLQSFAHSSTSRPPVEPELDTLPHSHSRQLVFPYPLSSSSSKSPQSSDPRPLRKSRNSNPPPAPSPNPKALKYYSSSWRRSRFTESSESEEYRKSSLSVTTTAPDHPSFHASSPHDLLQATSRLRAPILRVFVPTSDLEHAGEACEDQLVASGLWDHLSTGDIVCNLGYVPGTTTEHTHPSWLVFNGSILVPYTPYFQRLPIEDPISLPSPFYYDHILKDETSINLRLVVEKEQFIAFNASFHSPQQLQQLPSTSSSPTPPKSASTSASASWVSLPDELRPPAALPLGGGPAWSLVNYPHPVRSPTSPGGVAMARKWAWTVRVWRGGAQGGLGTALKSLGENDVEEEAETFTMGIGWEGEWILEAEGTKEGRALLGQCLGLIDPKKQEEEEKLKMEWQVVREKSGGGKVWLRLLNPSLSPQDLAKPEPTESLELQEFGHLPIPMTRKTPRPMTATSTKTSLSASATMAASMSMSISSAATPRPSTSSAPGPRISSSTAPRSRSQSRPSTPLRDTAASAPGSRAATPAPPSSPAAAPPLPGVIRRPSVTRTVGRRPSHSRAHTPVAQNIPVQVHPSLGLEGKVDGSGSLGTDFNNSSPRIPSQVPQAHGQQQQHKLQKPQHPPQAPQIPSPPVSLPPALPPKSPSQKKKLVKGLLHKSSSVKGMGQTSVRAGA</sequence>
<comment type="caution">
    <text evidence="2">The sequence shown here is derived from an EMBL/GenBank/DDBJ whole genome shotgun (WGS) entry which is preliminary data.</text>
</comment>
<keyword evidence="3" id="KW-1185">Reference proteome</keyword>
<organism evidence="2 3">
    <name type="scientific">Marasmiellus scandens</name>
    <dbReference type="NCBI Taxonomy" id="2682957"/>
    <lineage>
        <taxon>Eukaryota</taxon>
        <taxon>Fungi</taxon>
        <taxon>Dikarya</taxon>
        <taxon>Basidiomycota</taxon>
        <taxon>Agaricomycotina</taxon>
        <taxon>Agaricomycetes</taxon>
        <taxon>Agaricomycetidae</taxon>
        <taxon>Agaricales</taxon>
        <taxon>Marasmiineae</taxon>
        <taxon>Omphalotaceae</taxon>
        <taxon>Marasmiellus</taxon>
    </lineage>
</organism>
<dbReference type="Proteomes" id="UP001498398">
    <property type="component" value="Unassembled WGS sequence"/>
</dbReference>
<feature type="region of interest" description="Disordered" evidence="1">
    <location>
        <begin position="150"/>
        <end position="189"/>
    </location>
</feature>
<gene>
    <name evidence="2" type="ORF">VKT23_006826</name>
</gene>
<proteinExistence type="predicted"/>
<evidence type="ECO:0008006" key="4">
    <source>
        <dbReference type="Google" id="ProtNLM"/>
    </source>
</evidence>
<feature type="compositionally biased region" description="Low complexity" evidence="1">
    <location>
        <begin position="717"/>
        <end position="730"/>
    </location>
</feature>
<feature type="region of interest" description="Disordered" evidence="1">
    <location>
        <begin position="364"/>
        <end position="388"/>
    </location>
</feature>
<feature type="compositionally biased region" description="Basic residues" evidence="1">
    <location>
        <begin position="761"/>
        <end position="771"/>
    </location>
</feature>
<feature type="compositionally biased region" description="Pro residues" evidence="1">
    <location>
        <begin position="643"/>
        <end position="656"/>
    </location>
</feature>
<name>A0ABR1JKY5_9AGAR</name>
<feature type="compositionally biased region" description="Polar residues" evidence="1">
    <location>
        <begin position="773"/>
        <end position="789"/>
    </location>
</feature>
<feature type="region of interest" description="Disordered" evidence="1">
    <location>
        <begin position="206"/>
        <end position="231"/>
    </location>
</feature>
<evidence type="ECO:0000256" key="1">
    <source>
        <dbReference type="SAM" id="MobiDB-lite"/>
    </source>
</evidence>
<feature type="compositionally biased region" description="Pro residues" evidence="1">
    <location>
        <begin position="736"/>
        <end position="759"/>
    </location>
</feature>
<dbReference type="EMBL" id="JBANRG010000009">
    <property type="protein sequence ID" value="KAK7463477.1"/>
    <property type="molecule type" value="Genomic_DNA"/>
</dbReference>